<feature type="transmembrane region" description="Helical" evidence="1">
    <location>
        <begin position="128"/>
        <end position="145"/>
    </location>
</feature>
<name>A0ABS3BQJ3_9BACT</name>
<evidence type="ECO:0008006" key="4">
    <source>
        <dbReference type="Google" id="ProtNLM"/>
    </source>
</evidence>
<evidence type="ECO:0000256" key="1">
    <source>
        <dbReference type="SAM" id="Phobius"/>
    </source>
</evidence>
<organism evidence="2 3">
    <name type="scientific">Algoriphagus aestuariicola</name>
    <dbReference type="NCBI Taxonomy" id="1852016"/>
    <lineage>
        <taxon>Bacteria</taxon>
        <taxon>Pseudomonadati</taxon>
        <taxon>Bacteroidota</taxon>
        <taxon>Cytophagia</taxon>
        <taxon>Cytophagales</taxon>
        <taxon>Cyclobacteriaceae</taxon>
        <taxon>Algoriphagus</taxon>
    </lineage>
</organism>
<gene>
    <name evidence="2" type="ORF">J0A67_11890</name>
</gene>
<evidence type="ECO:0000313" key="2">
    <source>
        <dbReference type="EMBL" id="MBN7801567.1"/>
    </source>
</evidence>
<evidence type="ECO:0000313" key="3">
    <source>
        <dbReference type="Proteomes" id="UP000664698"/>
    </source>
</evidence>
<keyword evidence="1" id="KW-0812">Transmembrane</keyword>
<sequence>MELDEMKSLWGSLSDATERKEKIKKEELMKLTKRNYQRKLGKIYLPEILGTVITFLYAGFFISQFDKLEFKVNQILTIFNTSAMILLPIISLISLNRLNRLDISENSPMELVAKFKKDKVFFWKFQRMNMLLSGFFAISILPPLAELVGKRDLILEPQFWMVYVPVGLICVYFFSKITFRKYEKSLEEAEQLIEGID</sequence>
<reference evidence="2 3" key="1">
    <citation type="submission" date="2021-03" db="EMBL/GenBank/DDBJ databases">
        <title>novel species isolated from a fishpond in China.</title>
        <authorList>
            <person name="Lu H."/>
            <person name="Cai Z."/>
        </authorList>
    </citation>
    <scope>NUCLEOTIDE SEQUENCE [LARGE SCALE GENOMIC DNA]</scope>
    <source>
        <strain evidence="2 3">JCM 31546</strain>
    </source>
</reference>
<proteinExistence type="predicted"/>
<protein>
    <recommendedName>
        <fullName evidence="4">DUF2975 domain-containing protein</fullName>
    </recommendedName>
</protein>
<dbReference type="RefSeq" id="WP_206569545.1">
    <property type="nucleotide sequence ID" value="NZ_JAFKCW010000002.1"/>
</dbReference>
<comment type="caution">
    <text evidence="2">The sequence shown here is derived from an EMBL/GenBank/DDBJ whole genome shotgun (WGS) entry which is preliminary data.</text>
</comment>
<dbReference type="Proteomes" id="UP000664698">
    <property type="component" value="Unassembled WGS sequence"/>
</dbReference>
<accession>A0ABS3BQJ3</accession>
<keyword evidence="1" id="KW-0472">Membrane</keyword>
<dbReference type="EMBL" id="JAFKCW010000002">
    <property type="protein sequence ID" value="MBN7801567.1"/>
    <property type="molecule type" value="Genomic_DNA"/>
</dbReference>
<keyword evidence="1" id="KW-1133">Transmembrane helix</keyword>
<feature type="transmembrane region" description="Helical" evidence="1">
    <location>
        <begin position="157"/>
        <end position="175"/>
    </location>
</feature>
<feature type="transmembrane region" description="Helical" evidence="1">
    <location>
        <begin position="75"/>
        <end position="95"/>
    </location>
</feature>
<feature type="transmembrane region" description="Helical" evidence="1">
    <location>
        <begin position="43"/>
        <end position="63"/>
    </location>
</feature>
<keyword evidence="3" id="KW-1185">Reference proteome</keyword>